<name>A0A1I3LS15_9GAMM</name>
<dbReference type="Proteomes" id="UP000183018">
    <property type="component" value="Unassembled WGS sequence"/>
</dbReference>
<dbReference type="PANTHER" id="PTHR43133">
    <property type="entry name" value="RNA POLYMERASE ECF-TYPE SIGMA FACTO"/>
    <property type="match status" value="1"/>
</dbReference>
<dbReference type="SUPFAM" id="SSF88659">
    <property type="entry name" value="Sigma3 and sigma4 domains of RNA polymerase sigma factors"/>
    <property type="match status" value="1"/>
</dbReference>
<evidence type="ECO:0000259" key="6">
    <source>
        <dbReference type="Pfam" id="PF04542"/>
    </source>
</evidence>
<keyword evidence="3" id="KW-0731">Sigma factor</keyword>
<dbReference type="InterPro" id="IPR013249">
    <property type="entry name" value="RNA_pol_sigma70_r4_t2"/>
</dbReference>
<evidence type="ECO:0000256" key="5">
    <source>
        <dbReference type="SAM" id="MobiDB-lite"/>
    </source>
</evidence>
<gene>
    <name evidence="8" type="ORF">SAMN05216602_3004</name>
</gene>
<dbReference type="GO" id="GO:0016987">
    <property type="term" value="F:sigma factor activity"/>
    <property type="evidence" value="ECO:0007669"/>
    <property type="project" value="UniProtKB-KW"/>
</dbReference>
<dbReference type="InterPro" id="IPR036388">
    <property type="entry name" value="WH-like_DNA-bd_sf"/>
</dbReference>
<dbReference type="EMBL" id="FORC01000003">
    <property type="protein sequence ID" value="SFI87522.1"/>
    <property type="molecule type" value="Genomic_DNA"/>
</dbReference>
<dbReference type="InterPro" id="IPR013325">
    <property type="entry name" value="RNA_pol_sigma_r2"/>
</dbReference>
<dbReference type="AlphaFoldDB" id="A0A1I3LS15"/>
<dbReference type="GO" id="GO:0006352">
    <property type="term" value="P:DNA-templated transcription initiation"/>
    <property type="evidence" value="ECO:0007669"/>
    <property type="project" value="InterPro"/>
</dbReference>
<comment type="similarity">
    <text evidence="1">Belongs to the sigma-70 factor family. ECF subfamily.</text>
</comment>
<dbReference type="STRING" id="289370.SAMN05216602_3004"/>
<sequence length="192" mass="21288">MSYHARSLSHARCARLAAVPIVSLATNPKLDLYLFHRPALVDYAASLLSCRAQAEDVVQEAWLRFSSRDSVNAVIDQPVGYLYRIVRNLAFDLSRRDATERRQPDSDELLETLSDDKPGPEQQASTSAELRIVNAALAELPPRVQRAFAMHRLEGHTLQQIAATLNISVGLAHQLVHQALCHCADRLEQASG</sequence>
<organism evidence="8 9">
    <name type="scientific">Phytopseudomonas argentinensis</name>
    <dbReference type="NCBI Taxonomy" id="289370"/>
    <lineage>
        <taxon>Bacteria</taxon>
        <taxon>Pseudomonadati</taxon>
        <taxon>Pseudomonadota</taxon>
        <taxon>Gammaproteobacteria</taxon>
        <taxon>Pseudomonadales</taxon>
        <taxon>Pseudomonadaceae</taxon>
        <taxon>Phytopseudomonas</taxon>
    </lineage>
</organism>
<dbReference type="SUPFAM" id="SSF88946">
    <property type="entry name" value="Sigma2 domain of RNA polymerase sigma factors"/>
    <property type="match status" value="1"/>
</dbReference>
<keyword evidence="9" id="KW-1185">Reference proteome</keyword>
<evidence type="ECO:0000259" key="7">
    <source>
        <dbReference type="Pfam" id="PF08281"/>
    </source>
</evidence>
<evidence type="ECO:0000256" key="4">
    <source>
        <dbReference type="ARBA" id="ARBA00023163"/>
    </source>
</evidence>
<evidence type="ECO:0000256" key="1">
    <source>
        <dbReference type="ARBA" id="ARBA00010641"/>
    </source>
</evidence>
<dbReference type="InterPro" id="IPR014284">
    <property type="entry name" value="RNA_pol_sigma-70_dom"/>
</dbReference>
<feature type="domain" description="RNA polymerase sigma factor 70 region 4 type 2" evidence="7">
    <location>
        <begin position="132"/>
        <end position="182"/>
    </location>
</feature>
<evidence type="ECO:0000313" key="9">
    <source>
        <dbReference type="Proteomes" id="UP000183018"/>
    </source>
</evidence>
<evidence type="ECO:0000256" key="2">
    <source>
        <dbReference type="ARBA" id="ARBA00023015"/>
    </source>
</evidence>
<dbReference type="Pfam" id="PF04542">
    <property type="entry name" value="Sigma70_r2"/>
    <property type="match status" value="1"/>
</dbReference>
<feature type="compositionally biased region" description="Basic and acidic residues" evidence="5">
    <location>
        <begin position="96"/>
        <end position="105"/>
    </location>
</feature>
<dbReference type="InterPro" id="IPR013324">
    <property type="entry name" value="RNA_pol_sigma_r3/r4-like"/>
</dbReference>
<keyword evidence="4" id="KW-0804">Transcription</keyword>
<feature type="region of interest" description="Disordered" evidence="5">
    <location>
        <begin position="96"/>
        <end position="126"/>
    </location>
</feature>
<feature type="domain" description="RNA polymerase sigma-70 region 2" evidence="6">
    <location>
        <begin position="34"/>
        <end position="97"/>
    </location>
</feature>
<dbReference type="OrthoDB" id="9794372at2"/>
<dbReference type="Pfam" id="PF08281">
    <property type="entry name" value="Sigma70_r4_2"/>
    <property type="match status" value="1"/>
</dbReference>
<dbReference type="NCBIfam" id="TIGR02937">
    <property type="entry name" value="sigma70-ECF"/>
    <property type="match status" value="1"/>
</dbReference>
<proteinExistence type="inferred from homology"/>
<protein>
    <submittedName>
        <fullName evidence="8">RNA polymerase sigma-70 factor, ECF subfamily</fullName>
    </submittedName>
</protein>
<dbReference type="PANTHER" id="PTHR43133:SF63">
    <property type="entry name" value="RNA POLYMERASE SIGMA FACTOR FECI-RELATED"/>
    <property type="match status" value="1"/>
</dbReference>
<evidence type="ECO:0000313" key="8">
    <source>
        <dbReference type="EMBL" id="SFI87522.1"/>
    </source>
</evidence>
<dbReference type="Gene3D" id="1.10.1740.10">
    <property type="match status" value="1"/>
</dbReference>
<dbReference type="Gene3D" id="1.10.10.10">
    <property type="entry name" value="Winged helix-like DNA-binding domain superfamily/Winged helix DNA-binding domain"/>
    <property type="match status" value="1"/>
</dbReference>
<dbReference type="InterPro" id="IPR039425">
    <property type="entry name" value="RNA_pol_sigma-70-like"/>
</dbReference>
<evidence type="ECO:0000256" key="3">
    <source>
        <dbReference type="ARBA" id="ARBA00023082"/>
    </source>
</evidence>
<dbReference type="InterPro" id="IPR007627">
    <property type="entry name" value="RNA_pol_sigma70_r2"/>
</dbReference>
<dbReference type="GO" id="GO:0003677">
    <property type="term" value="F:DNA binding"/>
    <property type="evidence" value="ECO:0007669"/>
    <property type="project" value="InterPro"/>
</dbReference>
<accession>A0A1I3LS15</accession>
<keyword evidence="2" id="KW-0805">Transcription regulation</keyword>
<reference evidence="9" key="1">
    <citation type="submission" date="2016-10" db="EMBL/GenBank/DDBJ databases">
        <authorList>
            <person name="Varghese N."/>
            <person name="Submissions S."/>
        </authorList>
    </citation>
    <scope>NUCLEOTIDE SEQUENCE [LARGE SCALE GENOMIC DNA]</scope>
    <source>
        <strain evidence="9">LMG 22563</strain>
    </source>
</reference>